<dbReference type="KEGG" id="xak:KIMC2_08200"/>
<organism evidence="5 6">
    <name type="scientific">Xylocopilactobacillus apis</name>
    <dbReference type="NCBI Taxonomy" id="2932183"/>
    <lineage>
        <taxon>Bacteria</taxon>
        <taxon>Bacillati</taxon>
        <taxon>Bacillota</taxon>
        <taxon>Bacilli</taxon>
        <taxon>Lactobacillales</taxon>
        <taxon>Lactobacillaceae</taxon>
        <taxon>Xylocopilactobacillus</taxon>
    </lineage>
</organism>
<accession>A0AAU9DMW7</accession>
<reference evidence="5 6" key="1">
    <citation type="journal article" date="2023" name="Microbiol. Spectr.">
        <title>Symbiosis of Carpenter Bees with Uncharacterized Lactic Acid Bacteria Showing NAD Auxotrophy.</title>
        <authorList>
            <person name="Kawasaki S."/>
            <person name="Ozawa K."/>
            <person name="Mori T."/>
            <person name="Yamamoto A."/>
            <person name="Ito M."/>
            <person name="Ohkuma M."/>
            <person name="Sakamoto M."/>
            <person name="Matsutani M."/>
        </authorList>
    </citation>
    <scope>NUCLEOTIDE SEQUENCE [LARGE SCALE GENOMIC DNA]</scope>
    <source>
        <strain evidence="5 6">KimC2</strain>
    </source>
</reference>
<dbReference type="Pfam" id="PF06969">
    <property type="entry name" value="HemN_C"/>
    <property type="match status" value="1"/>
</dbReference>
<protein>
    <recommendedName>
        <fullName evidence="2 3">Heme chaperone HemW</fullName>
    </recommendedName>
</protein>
<keyword evidence="3" id="KW-0411">Iron-sulfur</keyword>
<sequence length="387" mass="44903">MTGVYIHIPFCDHICYYCDFPKVLKQGQPVDDYLKCLIKEVKKGLFIKPKENCETIYIGGGTPSALSCQQLELLLKGLNENISFDHLKEFSMETNPNDLQDLEKLKIMYEHGVRRISIGAQSFNNETLKRIGRTHDRESIFQAVNNARKVGFKNISLDLMFRLPGQTFNEFTENVSQALSLGVEHLSIYSLILEQHTIFHNLLMEHRLRLPNPDQDRQMYKYALEVLNTNGWHQYEISNFSKEGFESLHNELYWNNEDYFGFGAGAHAYLGRRRIQNKQVISAYIDDLKQNEMPVLRSHQLSLKERIEEEMFLGLRLNRGIDLTASSKKFNVDLLNLYQNQISKFLQEGLIIKEDNKIFLSDEGRYFANDVFSTFLIDKTASNSLTS</sequence>
<keyword evidence="6" id="KW-1185">Reference proteome</keyword>
<dbReference type="InterPro" id="IPR004559">
    <property type="entry name" value="HemW-like"/>
</dbReference>
<dbReference type="GO" id="GO:0006779">
    <property type="term" value="P:porphyrin-containing compound biosynthetic process"/>
    <property type="evidence" value="ECO:0007669"/>
    <property type="project" value="InterPro"/>
</dbReference>
<comment type="similarity">
    <text evidence="1">Belongs to the anaerobic coproporphyrinogen-III oxidase family. HemW subfamily.</text>
</comment>
<dbReference type="SFLD" id="SFLDG01065">
    <property type="entry name" value="anaerobic_coproporphyrinogen-I"/>
    <property type="match status" value="1"/>
</dbReference>
<dbReference type="AlphaFoldDB" id="A0AAU9DMW7"/>
<dbReference type="RefSeq" id="WP_317698155.1">
    <property type="nucleotide sequence ID" value="NZ_AP026801.1"/>
</dbReference>
<keyword evidence="3" id="KW-0004">4Fe-4S</keyword>
<dbReference type="SFLD" id="SFLDG01082">
    <property type="entry name" value="B12-binding_domain_containing"/>
    <property type="match status" value="1"/>
</dbReference>
<dbReference type="GO" id="GO:0004109">
    <property type="term" value="F:coproporphyrinogen oxidase activity"/>
    <property type="evidence" value="ECO:0007669"/>
    <property type="project" value="InterPro"/>
</dbReference>
<evidence type="ECO:0000256" key="3">
    <source>
        <dbReference type="RuleBase" id="RU364116"/>
    </source>
</evidence>
<name>A0AAU9DMW7_9LACO</name>
<dbReference type="InterPro" id="IPR023404">
    <property type="entry name" value="rSAM_horseshoe"/>
</dbReference>
<comment type="function">
    <text evidence="3">Probably acts as a heme chaperone, transferring heme to an unknown acceptor. Binds one molecule of heme per monomer, possibly covalently. Binds 1 [4Fe-4S] cluster. The cluster is coordinated with 3 cysteines and an exchangeable S-adenosyl-L-methionine.</text>
</comment>
<dbReference type="InterPro" id="IPR006638">
    <property type="entry name" value="Elp3/MiaA/NifB-like_rSAM"/>
</dbReference>
<dbReference type="PANTHER" id="PTHR13932:SF5">
    <property type="entry name" value="RADICAL S-ADENOSYL METHIONINE DOMAIN-CONTAINING PROTEIN 1, MITOCHONDRIAL"/>
    <property type="match status" value="1"/>
</dbReference>
<evidence type="ECO:0000313" key="5">
    <source>
        <dbReference type="EMBL" id="BDR56258.1"/>
    </source>
</evidence>
<dbReference type="SUPFAM" id="SSF102114">
    <property type="entry name" value="Radical SAM enzymes"/>
    <property type="match status" value="1"/>
</dbReference>
<keyword evidence="3" id="KW-0408">Iron</keyword>
<feature type="domain" description="Radical SAM core" evidence="4">
    <location>
        <begin position="1"/>
        <end position="234"/>
    </location>
</feature>
<dbReference type="InterPro" id="IPR010723">
    <property type="entry name" value="HemN_C"/>
</dbReference>
<dbReference type="InterPro" id="IPR058240">
    <property type="entry name" value="rSAM_sf"/>
</dbReference>
<evidence type="ECO:0000259" key="4">
    <source>
        <dbReference type="PROSITE" id="PS51918"/>
    </source>
</evidence>
<dbReference type="GO" id="GO:0005737">
    <property type="term" value="C:cytoplasm"/>
    <property type="evidence" value="ECO:0007669"/>
    <property type="project" value="UniProtKB-SubCell"/>
</dbReference>
<dbReference type="InterPro" id="IPR034505">
    <property type="entry name" value="Coproporphyrinogen-III_oxidase"/>
</dbReference>
<evidence type="ECO:0000313" key="6">
    <source>
        <dbReference type="Proteomes" id="UP001321804"/>
    </source>
</evidence>
<dbReference type="GO" id="GO:0051539">
    <property type="term" value="F:4 iron, 4 sulfur cluster binding"/>
    <property type="evidence" value="ECO:0007669"/>
    <property type="project" value="UniProtKB-UniRule"/>
</dbReference>
<proteinExistence type="inferred from homology"/>
<keyword evidence="3" id="KW-0479">Metal-binding</keyword>
<dbReference type="EMBL" id="AP026801">
    <property type="protein sequence ID" value="BDR56258.1"/>
    <property type="molecule type" value="Genomic_DNA"/>
</dbReference>
<dbReference type="GO" id="GO:0046872">
    <property type="term" value="F:metal ion binding"/>
    <property type="evidence" value="ECO:0007669"/>
    <property type="project" value="UniProtKB-UniRule"/>
</dbReference>
<dbReference type="SFLD" id="SFLDS00029">
    <property type="entry name" value="Radical_SAM"/>
    <property type="match status" value="1"/>
</dbReference>
<dbReference type="Pfam" id="PF04055">
    <property type="entry name" value="Radical_SAM"/>
    <property type="match status" value="1"/>
</dbReference>
<dbReference type="InterPro" id="IPR007197">
    <property type="entry name" value="rSAM"/>
</dbReference>
<comment type="subcellular location">
    <subcellularLocation>
        <location evidence="3">Cytoplasm</location>
    </subcellularLocation>
</comment>
<gene>
    <name evidence="5" type="ORF">KIMC2_08200</name>
</gene>
<keyword evidence="3" id="KW-0143">Chaperone</keyword>
<dbReference type="NCBIfam" id="TIGR00539">
    <property type="entry name" value="hemN_rel"/>
    <property type="match status" value="1"/>
</dbReference>
<keyword evidence="3" id="KW-0949">S-adenosyl-L-methionine</keyword>
<keyword evidence="3" id="KW-0963">Cytoplasm</keyword>
<keyword evidence="3" id="KW-0349">Heme</keyword>
<dbReference type="PANTHER" id="PTHR13932">
    <property type="entry name" value="COPROPORPHYRINIGEN III OXIDASE"/>
    <property type="match status" value="1"/>
</dbReference>
<evidence type="ECO:0000256" key="1">
    <source>
        <dbReference type="ARBA" id="ARBA00006100"/>
    </source>
</evidence>
<evidence type="ECO:0000256" key="2">
    <source>
        <dbReference type="ARBA" id="ARBA00017228"/>
    </source>
</evidence>
<dbReference type="PROSITE" id="PS51918">
    <property type="entry name" value="RADICAL_SAM"/>
    <property type="match status" value="1"/>
</dbReference>
<dbReference type="SFLD" id="SFLDF00562">
    <property type="entry name" value="HemN-like__clustered_with_heat"/>
    <property type="match status" value="1"/>
</dbReference>
<dbReference type="CDD" id="cd01335">
    <property type="entry name" value="Radical_SAM"/>
    <property type="match status" value="1"/>
</dbReference>
<dbReference type="SMART" id="SM00729">
    <property type="entry name" value="Elp3"/>
    <property type="match status" value="1"/>
</dbReference>
<dbReference type="SFLD" id="SFLDF00288">
    <property type="entry name" value="HemN-like__clustered_with_nucl"/>
    <property type="match status" value="1"/>
</dbReference>
<dbReference type="Gene3D" id="3.80.30.20">
    <property type="entry name" value="tm_1862 like domain"/>
    <property type="match status" value="1"/>
</dbReference>
<dbReference type="Proteomes" id="UP001321804">
    <property type="component" value="Chromosome"/>
</dbReference>